<organism evidence="1 2">
    <name type="scientific">Heyndrickxia coagulans</name>
    <name type="common">Weizmannia coagulans</name>
    <dbReference type="NCBI Taxonomy" id="1398"/>
    <lineage>
        <taxon>Bacteria</taxon>
        <taxon>Bacillati</taxon>
        <taxon>Bacillota</taxon>
        <taxon>Bacilli</taxon>
        <taxon>Bacillales</taxon>
        <taxon>Bacillaceae</taxon>
        <taxon>Heyndrickxia</taxon>
    </lineage>
</organism>
<dbReference type="Proteomes" id="UP000075288">
    <property type="component" value="Unassembled WGS sequence"/>
</dbReference>
<comment type="caution">
    <text evidence="1">The sequence shown here is derived from an EMBL/GenBank/DDBJ whole genome shotgun (WGS) entry which is preliminary data.</text>
</comment>
<dbReference type="PATRIC" id="fig|1398.26.peg.66"/>
<evidence type="ECO:0000313" key="1">
    <source>
        <dbReference type="EMBL" id="KYC66486.1"/>
    </source>
</evidence>
<accession>A0A150KAQ0</accession>
<evidence type="ECO:0000313" key="2">
    <source>
        <dbReference type="Proteomes" id="UP000075288"/>
    </source>
</evidence>
<dbReference type="EMBL" id="LQYG01000007">
    <property type="protein sequence ID" value="KYC66486.1"/>
    <property type="molecule type" value="Genomic_DNA"/>
</dbReference>
<name>A0A150KAQ0_HEYCO</name>
<proteinExistence type="predicted"/>
<protein>
    <submittedName>
        <fullName evidence="1">Uncharacterized protein</fullName>
    </submittedName>
</protein>
<sequence>MQRECVRPLAIKKFICYIILKYYIMAKDAKTLEKDELFFIF</sequence>
<dbReference type="AlphaFoldDB" id="A0A150KAQ0"/>
<gene>
    <name evidence="1" type="ORF">B4098_1803</name>
</gene>
<reference evidence="1 2" key="1">
    <citation type="submission" date="2016-01" db="EMBL/GenBank/DDBJ databases">
        <title>Genome Sequences of Twelve Sporeforming Bacillus Species Isolated from Foods.</title>
        <authorList>
            <person name="Berendsen E.M."/>
            <person name="Wells-Bennik M.H."/>
            <person name="Krawcyk A.O."/>
            <person name="De Jong A."/>
            <person name="Holsappel S."/>
            <person name="Eijlander R.T."/>
            <person name="Kuipers O.P."/>
        </authorList>
    </citation>
    <scope>NUCLEOTIDE SEQUENCE [LARGE SCALE GENOMIC DNA]</scope>
    <source>
        <strain evidence="1 2">B4098</strain>
    </source>
</reference>